<evidence type="ECO:0000259" key="1">
    <source>
        <dbReference type="Pfam" id="PF19993"/>
    </source>
</evidence>
<protein>
    <recommendedName>
        <fullName evidence="1">Double-GTPase 2 domain-containing protein</fullName>
    </recommendedName>
</protein>
<name>A0A9W6SN29_9ACTN</name>
<proteinExistence type="predicted"/>
<accession>A0A9W6SN29</accession>
<dbReference type="InterPro" id="IPR045528">
    <property type="entry name" value="DO-GTPase2"/>
</dbReference>
<dbReference type="InterPro" id="IPR027417">
    <property type="entry name" value="P-loop_NTPase"/>
</dbReference>
<feature type="domain" description="Double-GTPase 2" evidence="1">
    <location>
        <begin position="107"/>
        <end position="295"/>
    </location>
</feature>
<reference evidence="2" key="1">
    <citation type="submission" date="2023-03" db="EMBL/GenBank/DDBJ databases">
        <title>Actinorhabdospora filicis NBRC 111898.</title>
        <authorList>
            <person name="Ichikawa N."/>
            <person name="Sato H."/>
            <person name="Tonouchi N."/>
        </authorList>
    </citation>
    <scope>NUCLEOTIDE SEQUENCE</scope>
    <source>
        <strain evidence="2">NBRC 111898</strain>
    </source>
</reference>
<organism evidence="2 3">
    <name type="scientific">Actinorhabdospora filicis</name>
    <dbReference type="NCBI Taxonomy" id="1785913"/>
    <lineage>
        <taxon>Bacteria</taxon>
        <taxon>Bacillati</taxon>
        <taxon>Actinomycetota</taxon>
        <taxon>Actinomycetes</taxon>
        <taxon>Micromonosporales</taxon>
        <taxon>Micromonosporaceae</taxon>
        <taxon>Actinorhabdospora</taxon>
    </lineage>
</organism>
<dbReference type="Proteomes" id="UP001165079">
    <property type="component" value="Unassembled WGS sequence"/>
</dbReference>
<dbReference type="SUPFAM" id="SSF52540">
    <property type="entry name" value="P-loop containing nucleoside triphosphate hydrolases"/>
    <property type="match status" value="1"/>
</dbReference>
<dbReference type="Pfam" id="PF19993">
    <property type="entry name" value="DO-GTPase2"/>
    <property type="match status" value="1"/>
</dbReference>
<evidence type="ECO:0000313" key="3">
    <source>
        <dbReference type="Proteomes" id="UP001165079"/>
    </source>
</evidence>
<gene>
    <name evidence="2" type="ORF">Afil01_40400</name>
</gene>
<sequence length="398" mass="43909">MAKTTCPFCYRPIKARDILFVCSGRSAPGMPKCRRAVDPRRTEETGYRGAMRPVFTAAEAWRERRFAPFGGGDLANCPHCRASSGVRACPHCHTPLPPEFAEATSPLIAMVGAFGAGKTVYLVVLSHVLRHQLAARFDAAIRLTGDAQGGETTGVEWWQNNVRAVFDERRLSPQTGGALDGRREPVVFEWRKRRRGGTRTSYLSFYDTAGEDFGGEDRARDLKYLASADALLLLLDPFMLKAARDEAGIPADGRRRDDDLLVAVESVTTALREARGRMGKRIDIPVAATFSKIDAFFGLLGPDHPIRRVGPPGEFYDEAAGADLHEHVRALLVDWGGHTVDGHLRTNYRDFRYFPVSALGEPPVGGAISDRGVRPLRVEEPLLWLLSKFGVVASRKPR</sequence>
<dbReference type="EMBL" id="BSTX01000002">
    <property type="protein sequence ID" value="GLZ79233.1"/>
    <property type="molecule type" value="Genomic_DNA"/>
</dbReference>
<evidence type="ECO:0000313" key="2">
    <source>
        <dbReference type="EMBL" id="GLZ79233.1"/>
    </source>
</evidence>
<dbReference type="RefSeq" id="WP_285664353.1">
    <property type="nucleotide sequence ID" value="NZ_BSTX01000002.1"/>
</dbReference>
<dbReference type="AlphaFoldDB" id="A0A9W6SN29"/>
<keyword evidence="3" id="KW-1185">Reference proteome</keyword>
<comment type="caution">
    <text evidence="2">The sequence shown here is derived from an EMBL/GenBank/DDBJ whole genome shotgun (WGS) entry which is preliminary data.</text>
</comment>